<dbReference type="AlphaFoldDB" id="A0A183GCM7"/>
<protein>
    <submittedName>
        <fullName evidence="3">CCHC-type domain-containing protein</fullName>
    </submittedName>
</protein>
<dbReference type="Proteomes" id="UP000050761">
    <property type="component" value="Unassembled WGS sequence"/>
</dbReference>
<name>A0A183GCM7_HELPZ</name>
<evidence type="ECO:0000256" key="1">
    <source>
        <dbReference type="SAM" id="MobiDB-lite"/>
    </source>
</evidence>
<dbReference type="WBParaSite" id="HPBE_0001993401-mRNA-1">
    <property type="protein sequence ID" value="HPBE_0001993401-mRNA-1"/>
    <property type="gene ID" value="HPBE_0001993401"/>
</dbReference>
<feature type="compositionally biased region" description="Basic and acidic residues" evidence="1">
    <location>
        <begin position="116"/>
        <end position="129"/>
    </location>
</feature>
<keyword evidence="2" id="KW-1185">Reference proteome</keyword>
<accession>A0A183GCM7</accession>
<sequence length="235" mass="26944">LPQPPKGVACVFCNHLDHFSGDCPKHTSLSDRVEILKDHMLCCNCLRQHRGECVRRDPCSRCNREGHHRAVCIDNPTVVIDVRGTKDHIYEQMADYTYRPYPRDVTPPQKHPLPRKLADRARQETERTRTSHRPPTQAQHQEPSTSGYARRPASRASIQRRQQEPPTPVRRDSRPRFRTGGFSPPQESRASPQAPRQYRPSFRNFCRSSPRAPSPARREASPKDEDELNSGGGSW</sequence>
<proteinExistence type="predicted"/>
<reference evidence="3" key="1">
    <citation type="submission" date="2019-09" db="UniProtKB">
        <authorList>
            <consortium name="WormBaseParasite"/>
        </authorList>
    </citation>
    <scope>IDENTIFICATION</scope>
</reference>
<feature type="compositionally biased region" description="Polar residues" evidence="1">
    <location>
        <begin position="133"/>
        <end position="147"/>
    </location>
</feature>
<evidence type="ECO:0000313" key="3">
    <source>
        <dbReference type="WBParaSite" id="HPBE_0001993401-mRNA-1"/>
    </source>
</evidence>
<organism evidence="2 3">
    <name type="scientific">Heligmosomoides polygyrus</name>
    <name type="common">Parasitic roundworm</name>
    <dbReference type="NCBI Taxonomy" id="6339"/>
    <lineage>
        <taxon>Eukaryota</taxon>
        <taxon>Metazoa</taxon>
        <taxon>Ecdysozoa</taxon>
        <taxon>Nematoda</taxon>
        <taxon>Chromadorea</taxon>
        <taxon>Rhabditida</taxon>
        <taxon>Rhabditina</taxon>
        <taxon>Rhabditomorpha</taxon>
        <taxon>Strongyloidea</taxon>
        <taxon>Heligmosomidae</taxon>
        <taxon>Heligmosomoides</taxon>
    </lineage>
</organism>
<evidence type="ECO:0000313" key="2">
    <source>
        <dbReference type="Proteomes" id="UP000050761"/>
    </source>
</evidence>
<feature type="region of interest" description="Disordered" evidence="1">
    <location>
        <begin position="99"/>
        <end position="235"/>
    </location>
</feature>